<dbReference type="EMBL" id="CP017558">
    <property type="protein sequence ID" value="AOW06884.1"/>
    <property type="molecule type" value="Genomic_DNA"/>
</dbReference>
<evidence type="ECO:0000313" key="1">
    <source>
        <dbReference type="EMBL" id="AOW06884.1"/>
    </source>
</evidence>
<accession>A0A1D8NML7</accession>
<dbReference type="GeneID" id="94583896"/>
<protein>
    <submittedName>
        <fullName evidence="1">Uncharacterized protein</fullName>
    </submittedName>
</protein>
<dbReference type="Proteomes" id="UP000182444">
    <property type="component" value="Chromosome 1F"/>
</dbReference>
<gene>
    <name evidence="1" type="ORF">YALI1_F12570g</name>
</gene>
<dbReference type="AlphaFoldDB" id="A0A1D8NML7"/>
<dbReference type="VEuPathDB" id="FungiDB:YALI1_F12570g"/>
<proteinExistence type="predicted"/>
<evidence type="ECO:0000313" key="2">
    <source>
        <dbReference type="Proteomes" id="UP000182444"/>
    </source>
</evidence>
<sequence length="77" mass="8895">MLTQLCSVHVRSCQDLLHTVSVSYQHYQYRTNNHPQTIPNHNAVFHSDHQHSLSPLLQSHHRLYSLMLALQRGATPV</sequence>
<name>A0A1D8NML7_YARLL</name>
<dbReference type="RefSeq" id="XP_068139410.1">
    <property type="nucleotide sequence ID" value="XM_068283309.1"/>
</dbReference>
<reference evidence="1 2" key="1">
    <citation type="journal article" date="2016" name="PLoS ONE">
        <title>Sequence Assembly of Yarrowia lipolytica Strain W29/CLIB89 Shows Transposable Element Diversity.</title>
        <authorList>
            <person name="Magnan C."/>
            <person name="Yu J."/>
            <person name="Chang I."/>
            <person name="Jahn E."/>
            <person name="Kanomata Y."/>
            <person name="Wu J."/>
            <person name="Zeller M."/>
            <person name="Oakes M."/>
            <person name="Baldi P."/>
            <person name="Sandmeyer S."/>
        </authorList>
    </citation>
    <scope>NUCLEOTIDE SEQUENCE [LARGE SCALE GENOMIC DNA]</scope>
    <source>
        <strain evidence="2">CLIB89(W29)</strain>
    </source>
</reference>
<organism evidence="1 2">
    <name type="scientific">Yarrowia lipolytica</name>
    <name type="common">Candida lipolytica</name>
    <dbReference type="NCBI Taxonomy" id="4952"/>
    <lineage>
        <taxon>Eukaryota</taxon>
        <taxon>Fungi</taxon>
        <taxon>Dikarya</taxon>
        <taxon>Ascomycota</taxon>
        <taxon>Saccharomycotina</taxon>
        <taxon>Dipodascomycetes</taxon>
        <taxon>Dipodascales</taxon>
        <taxon>Dipodascales incertae sedis</taxon>
        <taxon>Yarrowia</taxon>
    </lineage>
</organism>